<gene>
    <name evidence="2" type="ORF">DXC19_11350</name>
</gene>
<dbReference type="Proteomes" id="UP000261016">
    <property type="component" value="Unassembled WGS sequence"/>
</dbReference>
<sequence>MAQANKNFPSLESSSKLKNVGNFETFDINSFIKDKSFAIERVTVDEHINFDVRIIEDNTEYKDASDKGVNKDKIIKLIIHESIADQVNIVNIIGRGIEFDGVENDDAYVYGVNSLQVTVKNLNIKPNVVEGFEQRSSVTKVDRRLSKIGEFKTFDYDKFLQEHEMEILTIYPQTPNTARLIGIITKDNHTENEDKSNVGKTFSVKIEMPKVRDIPVELLIGNKTFNRENLKGQLYGMVIKNNQVLLIADAFELEANGDKHIVGTLDDSTSSNNENNIPTAKEKGNVINNDVKSNDKPMENKVETPVDKPSSKFNKKNKFKH</sequence>
<protein>
    <submittedName>
        <fullName evidence="2">Uncharacterized protein</fullName>
    </submittedName>
</protein>
<feature type="region of interest" description="Disordered" evidence="1">
    <location>
        <begin position="264"/>
        <end position="321"/>
    </location>
</feature>
<feature type="compositionally biased region" description="Basic and acidic residues" evidence="1">
    <location>
        <begin position="292"/>
        <end position="310"/>
    </location>
</feature>
<evidence type="ECO:0000313" key="3">
    <source>
        <dbReference type="Proteomes" id="UP000261016"/>
    </source>
</evidence>
<comment type="caution">
    <text evidence="2">The sequence shown here is derived from an EMBL/GenBank/DDBJ whole genome shotgun (WGS) entry which is preliminary data.</text>
</comment>
<dbReference type="RefSeq" id="WP_117725934.1">
    <property type="nucleotide sequence ID" value="NZ_CABMFV010000009.1"/>
</dbReference>
<dbReference type="AlphaFoldDB" id="A0A8B2ZNA9"/>
<evidence type="ECO:0000313" key="2">
    <source>
        <dbReference type="EMBL" id="RGM28279.1"/>
    </source>
</evidence>
<reference evidence="2 3" key="1">
    <citation type="submission" date="2018-08" db="EMBL/GenBank/DDBJ databases">
        <title>A genome reference for cultivated species of the human gut microbiota.</title>
        <authorList>
            <person name="Zou Y."/>
            <person name="Xue W."/>
            <person name="Luo G."/>
        </authorList>
    </citation>
    <scope>NUCLEOTIDE SEQUENCE [LARGE SCALE GENOMIC DNA]</scope>
    <source>
        <strain evidence="2 3">OM08-17AT</strain>
    </source>
</reference>
<feature type="compositionally biased region" description="Polar residues" evidence="1">
    <location>
        <begin position="266"/>
        <end position="278"/>
    </location>
</feature>
<evidence type="ECO:0000256" key="1">
    <source>
        <dbReference type="SAM" id="MobiDB-lite"/>
    </source>
</evidence>
<name>A0A8B2ZNA9_STAWA</name>
<organism evidence="2 3">
    <name type="scientific">Staphylococcus warneri</name>
    <dbReference type="NCBI Taxonomy" id="1292"/>
    <lineage>
        <taxon>Bacteria</taxon>
        <taxon>Bacillati</taxon>
        <taxon>Bacillota</taxon>
        <taxon>Bacilli</taxon>
        <taxon>Bacillales</taxon>
        <taxon>Staphylococcaceae</taxon>
        <taxon>Staphylococcus</taxon>
    </lineage>
</organism>
<proteinExistence type="predicted"/>
<dbReference type="EMBL" id="QSTD01000009">
    <property type="protein sequence ID" value="RGM28279.1"/>
    <property type="molecule type" value="Genomic_DNA"/>
</dbReference>
<accession>A0A8B2ZNA9</accession>